<reference evidence="1 2" key="2">
    <citation type="journal article" date="2022" name="Mol. Ecol. Resour.">
        <title>The genomes of chicory, endive, great burdock and yacon provide insights into Asteraceae paleo-polyploidization history and plant inulin production.</title>
        <authorList>
            <person name="Fan W."/>
            <person name="Wang S."/>
            <person name="Wang H."/>
            <person name="Wang A."/>
            <person name="Jiang F."/>
            <person name="Liu H."/>
            <person name="Zhao H."/>
            <person name="Xu D."/>
            <person name="Zhang Y."/>
        </authorList>
    </citation>
    <scope>NUCLEOTIDE SEQUENCE [LARGE SCALE GENOMIC DNA]</scope>
    <source>
        <strain evidence="2">cv. Yunnan</strain>
        <tissue evidence="1">Leaves</tissue>
    </source>
</reference>
<name>A0ACB9IV43_9ASTR</name>
<reference evidence="2" key="1">
    <citation type="journal article" date="2022" name="Mol. Ecol. Resour.">
        <title>The genomes of chicory, endive, great burdock and yacon provide insights into Asteraceae palaeo-polyploidization history and plant inulin production.</title>
        <authorList>
            <person name="Fan W."/>
            <person name="Wang S."/>
            <person name="Wang H."/>
            <person name="Wang A."/>
            <person name="Jiang F."/>
            <person name="Liu H."/>
            <person name="Zhao H."/>
            <person name="Xu D."/>
            <person name="Zhang Y."/>
        </authorList>
    </citation>
    <scope>NUCLEOTIDE SEQUENCE [LARGE SCALE GENOMIC DNA]</scope>
    <source>
        <strain evidence="2">cv. Yunnan</strain>
    </source>
</reference>
<organism evidence="1 2">
    <name type="scientific">Smallanthus sonchifolius</name>
    <dbReference type="NCBI Taxonomy" id="185202"/>
    <lineage>
        <taxon>Eukaryota</taxon>
        <taxon>Viridiplantae</taxon>
        <taxon>Streptophyta</taxon>
        <taxon>Embryophyta</taxon>
        <taxon>Tracheophyta</taxon>
        <taxon>Spermatophyta</taxon>
        <taxon>Magnoliopsida</taxon>
        <taxon>eudicotyledons</taxon>
        <taxon>Gunneridae</taxon>
        <taxon>Pentapetalae</taxon>
        <taxon>asterids</taxon>
        <taxon>campanulids</taxon>
        <taxon>Asterales</taxon>
        <taxon>Asteraceae</taxon>
        <taxon>Asteroideae</taxon>
        <taxon>Heliantheae alliance</taxon>
        <taxon>Millerieae</taxon>
        <taxon>Smallanthus</taxon>
    </lineage>
</organism>
<gene>
    <name evidence="1" type="ORF">L1987_21441</name>
</gene>
<keyword evidence="2" id="KW-1185">Reference proteome</keyword>
<dbReference type="Proteomes" id="UP001056120">
    <property type="component" value="Linkage Group LG07"/>
</dbReference>
<proteinExistence type="predicted"/>
<sequence length="195" mass="21954">MSAIEEQVPDRRTKTRSRSRLYLPSSPTHITLAAGTTSSTHRRRQRIAIRLKDSQNTFALLTTFNEVDMTNLMKLRSECKDAFLEKHGVKLGLMSGFVKCSTVNKMLSVGKLKSLLSGRAVGSDLHWGWCRRVRGGIEQEQLDDLCSTVNKMLSVGKLKSLLSGRAVGSDLHWGWRRRVRGGIEQEQLDDLVNML</sequence>
<protein>
    <submittedName>
        <fullName evidence="1">Uncharacterized protein</fullName>
    </submittedName>
</protein>
<evidence type="ECO:0000313" key="2">
    <source>
        <dbReference type="Proteomes" id="UP001056120"/>
    </source>
</evidence>
<dbReference type="EMBL" id="CM042024">
    <property type="protein sequence ID" value="KAI3811712.1"/>
    <property type="molecule type" value="Genomic_DNA"/>
</dbReference>
<comment type="caution">
    <text evidence="1">The sequence shown here is derived from an EMBL/GenBank/DDBJ whole genome shotgun (WGS) entry which is preliminary data.</text>
</comment>
<evidence type="ECO:0000313" key="1">
    <source>
        <dbReference type="EMBL" id="KAI3811712.1"/>
    </source>
</evidence>
<accession>A0ACB9IV43</accession>